<dbReference type="PANTHER" id="PTHR24198:SF165">
    <property type="entry name" value="ANKYRIN REPEAT-CONTAINING PROTEIN-RELATED"/>
    <property type="match status" value="1"/>
</dbReference>
<evidence type="ECO:0000313" key="4">
    <source>
        <dbReference type="Proteomes" id="UP001363151"/>
    </source>
</evidence>
<dbReference type="InterPro" id="IPR002110">
    <property type="entry name" value="Ankyrin_rpt"/>
</dbReference>
<proteinExistence type="predicted"/>
<sequence length="934" mass="100055">MRRAASLSAVLDEATMQRIVVFAWKAISHHGWGFLSEAVFLEEVCGPAGAVGAKGAAVWQEALSGALLPFTPIFLPEDVAMTDAHVGRRDRGAGGGDPTFGPPGTRARSFGDVRTGDVAALGVFNWLWPAVTGYALTSLARDAATCFSNSLFIAATTFERFVVYQNDASFNNDIGIWSVALAVLDDLLSRRDGETTREPGRRRASEAIQSLLRPDRFRALAAGDAVDFETQGDPEMLRSFEFSWIRGSVVSLTDEKAVVRFGDATDVDIYLGRLRLVEEKPSPAIVLLAHAIGDHRHDIVREILASPLMTSPCSYTVGDPGQTRMLLPGFPVSTPTATRATVLDHAIAACNSVGIGLLSAKYLDKTATCYGSAWRAVRSSCRYLAHADTASTSPAERSELHCALRQNPYPFIGATNAWLYPVHWMREKMDPLSVAAVDGDLAACRAYLSHYFGKTARACMLSLPIIPSFWRSDATEVMSKYRGVMGMALSYASKMGREEVVSEILCRMTVGGVMQCNPIDHGTAVLIAVAEGHLRCLERLLMPGPLLENFLARFRPGAPVDDLILGMRALHQAIDLGDGAAIEILASRGVPLVGTDEGVLNGAFSDHLSFACSTGQPESVRALLRNPAVAQAVREGGTHAFHAAASRGRASTLAALLEFFSLAHAKEDAPFFDPPIVLAANIDDIDTVEVLVAQPDINVDATSPGRKSALMVAASSHNSAIATALLARGADARLCMPSNVPDQVPDPGWDALDYSFASRAPIKVCPRENFARHFLQQRPRECTPMFLKYVKRHWLLEGEVAAFVEHDSAVVNQRDDAGLTPLHVFVYNAMSNFGEDALNAESADFLFKTTIKITKLLIFNGADATAKTSGTTDAFPIGAGLSPIDVARTCGQDEARRAQVIAALGGSTEPAVAIAPLGGSTEPAGASMDLSSDE</sequence>
<comment type="caution">
    <text evidence="3">The sequence shown here is derived from an EMBL/GenBank/DDBJ whole genome shotgun (WGS) entry which is preliminary data.</text>
</comment>
<gene>
    <name evidence="3" type="ORF">SO694_00057027</name>
</gene>
<evidence type="ECO:0000256" key="1">
    <source>
        <dbReference type="ARBA" id="ARBA00022737"/>
    </source>
</evidence>
<dbReference type="EMBL" id="JBBJCI010000210">
    <property type="protein sequence ID" value="KAK7240556.1"/>
    <property type="molecule type" value="Genomic_DNA"/>
</dbReference>
<keyword evidence="2" id="KW-0040">ANK repeat</keyword>
<dbReference type="GO" id="GO:0016740">
    <property type="term" value="F:transferase activity"/>
    <property type="evidence" value="ECO:0007669"/>
    <property type="project" value="UniProtKB-KW"/>
</dbReference>
<dbReference type="PANTHER" id="PTHR24198">
    <property type="entry name" value="ANKYRIN REPEAT AND PROTEIN KINASE DOMAIN-CONTAINING PROTEIN"/>
    <property type="match status" value="1"/>
</dbReference>
<dbReference type="SUPFAM" id="SSF48403">
    <property type="entry name" value="Ankyrin repeat"/>
    <property type="match status" value="1"/>
</dbReference>
<dbReference type="SMART" id="SM00248">
    <property type="entry name" value="ANK"/>
    <property type="match status" value="6"/>
</dbReference>
<organism evidence="3 4">
    <name type="scientific">Aureococcus anophagefferens</name>
    <name type="common">Harmful bloom alga</name>
    <dbReference type="NCBI Taxonomy" id="44056"/>
    <lineage>
        <taxon>Eukaryota</taxon>
        <taxon>Sar</taxon>
        <taxon>Stramenopiles</taxon>
        <taxon>Ochrophyta</taxon>
        <taxon>Pelagophyceae</taxon>
        <taxon>Pelagomonadales</taxon>
        <taxon>Pelagomonadaceae</taxon>
        <taxon>Aureococcus</taxon>
    </lineage>
</organism>
<keyword evidence="3" id="KW-0808">Transferase</keyword>
<dbReference type="Gene3D" id="1.25.40.20">
    <property type="entry name" value="Ankyrin repeat-containing domain"/>
    <property type="match status" value="3"/>
</dbReference>
<dbReference type="InterPro" id="IPR036770">
    <property type="entry name" value="Ankyrin_rpt-contain_sf"/>
</dbReference>
<keyword evidence="1" id="KW-0677">Repeat</keyword>
<evidence type="ECO:0000313" key="3">
    <source>
        <dbReference type="EMBL" id="KAK7240556.1"/>
    </source>
</evidence>
<reference evidence="3 4" key="1">
    <citation type="submission" date="2024-03" db="EMBL/GenBank/DDBJ databases">
        <title>Aureococcus anophagefferens CCMP1851 and Kratosvirus quantuckense: Draft genome of a second virus-susceptible host strain in the model system.</title>
        <authorList>
            <person name="Chase E."/>
            <person name="Truchon A.R."/>
            <person name="Schepens W."/>
            <person name="Wilhelm S.W."/>
        </authorList>
    </citation>
    <scope>NUCLEOTIDE SEQUENCE [LARGE SCALE GENOMIC DNA]</scope>
    <source>
        <strain evidence="3 4">CCMP1851</strain>
    </source>
</reference>
<evidence type="ECO:0000256" key="2">
    <source>
        <dbReference type="ARBA" id="ARBA00023043"/>
    </source>
</evidence>
<keyword evidence="4" id="KW-1185">Reference proteome</keyword>
<protein>
    <submittedName>
        <fullName evidence="3">Ubiquitin-protein transferase</fullName>
    </submittedName>
</protein>
<name>A0ABR1FX13_AURAN</name>
<accession>A0ABR1FX13</accession>
<dbReference type="Proteomes" id="UP001363151">
    <property type="component" value="Unassembled WGS sequence"/>
</dbReference>